<organism evidence="2 3">
    <name type="scientific">Neoroseomonas eburnea</name>
    <dbReference type="NCBI Taxonomy" id="1346889"/>
    <lineage>
        <taxon>Bacteria</taxon>
        <taxon>Pseudomonadati</taxon>
        <taxon>Pseudomonadota</taxon>
        <taxon>Alphaproteobacteria</taxon>
        <taxon>Acetobacterales</taxon>
        <taxon>Acetobacteraceae</taxon>
        <taxon>Neoroseomonas</taxon>
    </lineage>
</organism>
<keyword evidence="3" id="KW-1185">Reference proteome</keyword>
<dbReference type="Gene3D" id="2.30.30.220">
    <property type="entry name" value="SspB-like"/>
    <property type="match status" value="1"/>
</dbReference>
<dbReference type="SUPFAM" id="SSF101738">
    <property type="entry name" value="SspB-like"/>
    <property type="match status" value="1"/>
</dbReference>
<dbReference type="EMBL" id="JAAEDL010000017">
    <property type="protein sequence ID" value="MBR0682188.1"/>
    <property type="molecule type" value="Genomic_DNA"/>
</dbReference>
<proteinExistence type="predicted"/>
<dbReference type="InterPro" id="IPR007481">
    <property type="entry name" value="SspB"/>
</dbReference>
<name>A0A9X9XEQ2_9PROT</name>
<reference evidence="2" key="2">
    <citation type="journal article" date="2021" name="Syst. Appl. Microbiol.">
        <title>Roseomonas hellenica sp. nov., isolated from roots of wild-growing Alkanna tinctoria.</title>
        <authorList>
            <person name="Rat A."/>
            <person name="Naranjo H.D."/>
            <person name="Lebbe L."/>
            <person name="Cnockaert M."/>
            <person name="Krigas N."/>
            <person name="Grigoriadou K."/>
            <person name="Maloupa E."/>
            <person name="Willems A."/>
        </authorList>
    </citation>
    <scope>NUCLEOTIDE SEQUENCE</scope>
    <source>
        <strain evidence="2">LMG 31228</strain>
    </source>
</reference>
<protein>
    <recommendedName>
        <fullName evidence="4">Stringent starvation protein B</fullName>
    </recommendedName>
</protein>
<evidence type="ECO:0008006" key="4">
    <source>
        <dbReference type="Google" id="ProtNLM"/>
    </source>
</evidence>
<dbReference type="Pfam" id="PF04386">
    <property type="entry name" value="SspB"/>
    <property type="match status" value="1"/>
</dbReference>
<feature type="compositionally biased region" description="Acidic residues" evidence="1">
    <location>
        <begin position="135"/>
        <end position="146"/>
    </location>
</feature>
<comment type="caution">
    <text evidence="2">The sequence shown here is derived from an EMBL/GenBank/DDBJ whole genome shotgun (WGS) entry which is preliminary data.</text>
</comment>
<dbReference type="RefSeq" id="WP_211847725.1">
    <property type="nucleotide sequence ID" value="NZ_JAAEDL010000017.1"/>
</dbReference>
<accession>A0A9X9XEQ2</accession>
<dbReference type="AlphaFoldDB" id="A0A9X9XEQ2"/>
<feature type="region of interest" description="Disordered" evidence="1">
    <location>
        <begin position="129"/>
        <end position="162"/>
    </location>
</feature>
<dbReference type="Proteomes" id="UP001138709">
    <property type="component" value="Unassembled WGS sequence"/>
</dbReference>
<evidence type="ECO:0000313" key="3">
    <source>
        <dbReference type="Proteomes" id="UP001138709"/>
    </source>
</evidence>
<dbReference type="InterPro" id="IPR036760">
    <property type="entry name" value="SspB-like_sf"/>
</dbReference>
<gene>
    <name evidence="2" type="ORF">GXW74_16975</name>
</gene>
<evidence type="ECO:0000256" key="1">
    <source>
        <dbReference type="SAM" id="MobiDB-lite"/>
    </source>
</evidence>
<reference evidence="2" key="1">
    <citation type="submission" date="2020-01" db="EMBL/GenBank/DDBJ databases">
        <authorList>
            <person name="Rat A."/>
        </authorList>
    </citation>
    <scope>NUCLEOTIDE SEQUENCE</scope>
    <source>
        <strain evidence="2">LMG 31228</strain>
    </source>
</reference>
<evidence type="ECO:0000313" key="2">
    <source>
        <dbReference type="EMBL" id="MBR0682188.1"/>
    </source>
</evidence>
<sequence length="174" mass="19083">MSDDAAPPESLLPYDTWAEEALREVAIRALEHAAAEGLPGEHHYYLTFRTDHPGTTVPGHLKARYPQEITIVLQHQFEDLEVDRQAGRFGVTLFFGGVPSRLVVPFGALTMFHDPHVRFGLRFPATGMEPPAFEDVPEEPAPEAAEDPATPPAPAAPAQVVSLDAFRRKPARDA</sequence>